<protein>
    <recommendedName>
        <fullName evidence="1">DUF6884 domain-containing protein</fullName>
    </recommendedName>
</protein>
<proteinExistence type="predicted"/>
<dbReference type="InterPro" id="IPR049251">
    <property type="entry name" value="DUF6884"/>
</dbReference>
<keyword evidence="3" id="KW-1185">Reference proteome</keyword>
<reference evidence="2 3" key="1">
    <citation type="submission" date="2023-07" db="EMBL/GenBank/DDBJ databases">
        <title>Sequencing the genomes of 1000 actinobacteria strains.</title>
        <authorList>
            <person name="Klenk H.-P."/>
        </authorList>
    </citation>
    <scope>NUCLEOTIDE SEQUENCE [LARGE SCALE GENOMIC DNA]</scope>
    <source>
        <strain evidence="2 3">DSM 45805</strain>
    </source>
</reference>
<dbReference type="EMBL" id="JAUSUT010000001">
    <property type="protein sequence ID" value="MDQ0376621.1"/>
    <property type="molecule type" value="Genomic_DNA"/>
</dbReference>
<evidence type="ECO:0000313" key="2">
    <source>
        <dbReference type="EMBL" id="MDQ0376621.1"/>
    </source>
</evidence>
<name>A0ABU0EMV1_9PSEU</name>
<dbReference type="Pfam" id="PF21818">
    <property type="entry name" value="DUF6884"/>
    <property type="match status" value="1"/>
</dbReference>
<dbReference type="RefSeq" id="WP_306988552.1">
    <property type="nucleotide sequence ID" value="NZ_JAUSUT010000001.1"/>
</dbReference>
<comment type="caution">
    <text evidence="2">The sequence shown here is derived from an EMBL/GenBank/DDBJ whole genome shotgun (WGS) entry which is preliminary data.</text>
</comment>
<organism evidence="2 3">
    <name type="scientific">Amycolatopsis thermophila</name>
    <dbReference type="NCBI Taxonomy" id="206084"/>
    <lineage>
        <taxon>Bacteria</taxon>
        <taxon>Bacillati</taxon>
        <taxon>Actinomycetota</taxon>
        <taxon>Actinomycetes</taxon>
        <taxon>Pseudonocardiales</taxon>
        <taxon>Pseudonocardiaceae</taxon>
        <taxon>Amycolatopsis</taxon>
    </lineage>
</organism>
<evidence type="ECO:0000259" key="1">
    <source>
        <dbReference type="Pfam" id="PF21818"/>
    </source>
</evidence>
<accession>A0ABU0EMV1</accession>
<gene>
    <name evidence="2" type="ORF">FB470_000615</name>
</gene>
<sequence length="157" mass="17178">MTHEEPRPVTYIVPCAAIKADRPMPARDLYTSPHFRHVLATAETLAAQDREGGRSARVLIMSARHGLLTLDQVVAPYDTTIGDPESITPAELARQAETMHGIAWRDEVYALLPRAYFARLSAALDLIDVYPQDVFEACTGIGYQRATCAAATRVPAA</sequence>
<evidence type="ECO:0000313" key="3">
    <source>
        <dbReference type="Proteomes" id="UP001229651"/>
    </source>
</evidence>
<dbReference type="Proteomes" id="UP001229651">
    <property type="component" value="Unassembled WGS sequence"/>
</dbReference>
<feature type="domain" description="DUF6884" evidence="1">
    <location>
        <begin position="11"/>
        <end position="124"/>
    </location>
</feature>